<dbReference type="PANTHER" id="PTHR19346">
    <property type="entry name" value="SUGAR PHOSPHATE TRANSPORTER DOMAIN-CONTAINING PROTEIN"/>
    <property type="match status" value="1"/>
</dbReference>
<dbReference type="PANTHER" id="PTHR19346:SF4">
    <property type="entry name" value="SUGAR PHOSPHATE TRANSPORTER DOMAIN-CONTAINING PROTEIN"/>
    <property type="match status" value="1"/>
</dbReference>
<keyword evidence="2" id="KW-0812">Transmembrane</keyword>
<dbReference type="AlphaFoldDB" id="A0A9P8XZ22"/>
<reference evidence="4" key="1">
    <citation type="journal article" date="2021" name="Nat. Commun.">
        <title>Genetic determinants of endophytism in the Arabidopsis root mycobiome.</title>
        <authorList>
            <person name="Mesny F."/>
            <person name="Miyauchi S."/>
            <person name="Thiergart T."/>
            <person name="Pickel B."/>
            <person name="Atanasova L."/>
            <person name="Karlsson M."/>
            <person name="Huettel B."/>
            <person name="Barry K.W."/>
            <person name="Haridas S."/>
            <person name="Chen C."/>
            <person name="Bauer D."/>
            <person name="Andreopoulos W."/>
            <person name="Pangilinan J."/>
            <person name="LaButti K."/>
            <person name="Riley R."/>
            <person name="Lipzen A."/>
            <person name="Clum A."/>
            <person name="Drula E."/>
            <person name="Henrissat B."/>
            <person name="Kohler A."/>
            <person name="Grigoriev I.V."/>
            <person name="Martin F.M."/>
            <person name="Hacquard S."/>
        </authorList>
    </citation>
    <scope>NUCLEOTIDE SEQUENCE</scope>
    <source>
        <strain evidence="4">MPI-CAGE-CH-0230</strain>
    </source>
</reference>
<organism evidence="4 5">
    <name type="scientific">Microdochium trichocladiopsis</name>
    <dbReference type="NCBI Taxonomy" id="1682393"/>
    <lineage>
        <taxon>Eukaryota</taxon>
        <taxon>Fungi</taxon>
        <taxon>Dikarya</taxon>
        <taxon>Ascomycota</taxon>
        <taxon>Pezizomycotina</taxon>
        <taxon>Sordariomycetes</taxon>
        <taxon>Xylariomycetidae</taxon>
        <taxon>Xylariales</taxon>
        <taxon>Microdochiaceae</taxon>
        <taxon>Microdochium</taxon>
    </lineage>
</organism>
<keyword evidence="2" id="KW-1133">Transmembrane helix</keyword>
<name>A0A9P8XZ22_9PEZI</name>
<evidence type="ECO:0000259" key="3">
    <source>
        <dbReference type="Pfam" id="PF00892"/>
    </source>
</evidence>
<protein>
    <recommendedName>
        <fullName evidence="3">EamA domain-containing protein</fullName>
    </recommendedName>
</protein>
<feature type="domain" description="EamA" evidence="3">
    <location>
        <begin position="107"/>
        <end position="247"/>
    </location>
</feature>
<feature type="transmembrane region" description="Helical" evidence="2">
    <location>
        <begin position="268"/>
        <end position="284"/>
    </location>
</feature>
<feature type="transmembrane region" description="Helical" evidence="2">
    <location>
        <begin position="372"/>
        <end position="392"/>
    </location>
</feature>
<feature type="region of interest" description="Disordered" evidence="1">
    <location>
        <begin position="1"/>
        <end position="62"/>
    </location>
</feature>
<proteinExistence type="predicted"/>
<dbReference type="GeneID" id="70178449"/>
<feature type="transmembrane region" description="Helical" evidence="2">
    <location>
        <begin position="346"/>
        <end position="365"/>
    </location>
</feature>
<evidence type="ECO:0000256" key="2">
    <source>
        <dbReference type="SAM" id="Phobius"/>
    </source>
</evidence>
<evidence type="ECO:0000313" key="4">
    <source>
        <dbReference type="EMBL" id="KAH7025757.1"/>
    </source>
</evidence>
<accession>A0A9P8XZ22</accession>
<feature type="transmembrane region" description="Helical" evidence="2">
    <location>
        <begin position="305"/>
        <end position="326"/>
    </location>
</feature>
<gene>
    <name evidence="4" type="ORF">B0I36DRAFT_210393</name>
</gene>
<feature type="transmembrane region" description="Helical" evidence="2">
    <location>
        <begin position="108"/>
        <end position="127"/>
    </location>
</feature>
<feature type="transmembrane region" description="Helical" evidence="2">
    <location>
        <begin position="174"/>
        <end position="195"/>
    </location>
</feature>
<feature type="non-terminal residue" evidence="4">
    <location>
        <position position="430"/>
    </location>
</feature>
<dbReference type="InterPro" id="IPR026505">
    <property type="entry name" value="Solute_c_fam_35_mem_F3/F4"/>
</dbReference>
<dbReference type="OrthoDB" id="10062838at2759"/>
<comment type="caution">
    <text evidence="4">The sequence shown here is derived from an EMBL/GenBank/DDBJ whole genome shotgun (WGS) entry which is preliminary data.</text>
</comment>
<dbReference type="Proteomes" id="UP000756346">
    <property type="component" value="Unassembled WGS sequence"/>
</dbReference>
<dbReference type="InterPro" id="IPR000620">
    <property type="entry name" value="EamA_dom"/>
</dbReference>
<dbReference type="InterPro" id="IPR037185">
    <property type="entry name" value="EmrE-like"/>
</dbReference>
<feature type="transmembrane region" description="Helical" evidence="2">
    <location>
        <begin position="207"/>
        <end position="224"/>
    </location>
</feature>
<dbReference type="Pfam" id="PF00892">
    <property type="entry name" value="EamA"/>
    <property type="match status" value="1"/>
</dbReference>
<feature type="transmembrane region" description="Helical" evidence="2">
    <location>
        <begin position="231"/>
        <end position="248"/>
    </location>
</feature>
<keyword evidence="5" id="KW-1185">Reference proteome</keyword>
<evidence type="ECO:0000313" key="5">
    <source>
        <dbReference type="Proteomes" id="UP000756346"/>
    </source>
</evidence>
<dbReference type="RefSeq" id="XP_046008974.1">
    <property type="nucleotide sequence ID" value="XM_046148903.1"/>
</dbReference>
<dbReference type="GO" id="GO:0016020">
    <property type="term" value="C:membrane"/>
    <property type="evidence" value="ECO:0007669"/>
    <property type="project" value="InterPro"/>
</dbReference>
<dbReference type="SUPFAM" id="SSF103481">
    <property type="entry name" value="Multidrug resistance efflux transporter EmrE"/>
    <property type="match status" value="2"/>
</dbReference>
<feature type="transmembrane region" description="Helical" evidence="2">
    <location>
        <begin position="72"/>
        <end position="96"/>
    </location>
</feature>
<evidence type="ECO:0000256" key="1">
    <source>
        <dbReference type="SAM" id="MobiDB-lite"/>
    </source>
</evidence>
<feature type="compositionally biased region" description="Low complexity" evidence="1">
    <location>
        <begin position="33"/>
        <end position="62"/>
    </location>
</feature>
<keyword evidence="2" id="KW-0472">Membrane</keyword>
<dbReference type="EMBL" id="JAGTJQ010000008">
    <property type="protein sequence ID" value="KAH7025757.1"/>
    <property type="molecule type" value="Genomic_DNA"/>
</dbReference>
<sequence>RSGTPLLKNDDSDRGRARYNHSRPTSPRPPTSPSSSSLPVTTTPQRPTFSRTSTMRSRSPDTQARLAARKKYTFAAFFLGVSLVSFCIQTELAAYVQTDLGWNKAYCMLYLTHGSWTLLWPTQLLILRLQKWNMPWRTFWRRHLYIVRSTAHMVAQQDLDVSPHLVRNVSPWPYLMRTTAFITSALTVAGLSWYLAVDMTSPSDLTAIYNCSAFFAYAFSVPLLKEKLRLDKSIAVLIAIVGVLVVAYGDSKGTSASDGDAKSASSRLLGNIIIGAGSVLYGLYEVLYKRWACPPEGVSATRGTIFANCFGSCIGLFTLTVLWIPIPLLHMVGWEPFELPTGDTAFWLGISVVMNATFAGSFLVLISLTSPVLSSVASLLTIFIVAITDWLLKGERLSFAALAGGVLIIGAFLMLSWSTWREMTEDAERK</sequence>
<feature type="non-terminal residue" evidence="4">
    <location>
        <position position="1"/>
    </location>
</feature>
<feature type="transmembrane region" description="Helical" evidence="2">
    <location>
        <begin position="398"/>
        <end position="420"/>
    </location>
</feature>